<gene>
    <name evidence="1" type="ORF">ACFP2T_17910</name>
</gene>
<reference evidence="2" key="1">
    <citation type="journal article" date="2019" name="Int. J. Syst. Evol. Microbiol.">
        <title>The Global Catalogue of Microorganisms (GCM) 10K type strain sequencing project: providing services to taxonomists for standard genome sequencing and annotation.</title>
        <authorList>
            <consortium name="The Broad Institute Genomics Platform"/>
            <consortium name="The Broad Institute Genome Sequencing Center for Infectious Disease"/>
            <person name="Wu L."/>
            <person name="Ma J."/>
        </authorList>
    </citation>
    <scope>NUCLEOTIDE SEQUENCE [LARGE SCALE GENOMIC DNA]</scope>
    <source>
        <strain evidence="2">ZS-35-S2</strain>
    </source>
</reference>
<dbReference type="Proteomes" id="UP001596203">
    <property type="component" value="Unassembled WGS sequence"/>
</dbReference>
<dbReference type="Pfam" id="PF05331">
    <property type="entry name" value="DUF742"/>
    <property type="match status" value="1"/>
</dbReference>
<comment type="caution">
    <text evidence="1">The sequence shown here is derived from an EMBL/GenBank/DDBJ whole genome shotgun (WGS) entry which is preliminary data.</text>
</comment>
<dbReference type="RefSeq" id="WP_377423058.1">
    <property type="nucleotide sequence ID" value="NZ_JBHSPR010000012.1"/>
</dbReference>
<protein>
    <submittedName>
        <fullName evidence="1">DUF742 domain-containing protein</fullName>
    </submittedName>
</protein>
<dbReference type="EMBL" id="JBHSPR010000012">
    <property type="protein sequence ID" value="MFC6018071.1"/>
    <property type="molecule type" value="Genomic_DNA"/>
</dbReference>
<evidence type="ECO:0000313" key="1">
    <source>
        <dbReference type="EMBL" id="MFC6018071.1"/>
    </source>
</evidence>
<dbReference type="PANTHER" id="PTHR36221">
    <property type="entry name" value="DUF742 DOMAIN-CONTAINING PROTEIN"/>
    <property type="match status" value="1"/>
</dbReference>
<sequence>MSSPPDESAQDQWVDDHAGPLVRPFALAGGRTTPATGKFDLISTVIATRTAPTQEVGLGPEHHAIVTLIQRPMSVAEVAAHLKLPLGTIRVLLGDLLERQLLRVREPRPTSRLPDDDLFEAVISGLKAL</sequence>
<keyword evidence="2" id="KW-1185">Reference proteome</keyword>
<dbReference type="PANTHER" id="PTHR36221:SF1">
    <property type="entry name" value="DUF742 DOMAIN-CONTAINING PROTEIN"/>
    <property type="match status" value="1"/>
</dbReference>
<name>A0ABW1K905_9ACTN</name>
<evidence type="ECO:0000313" key="2">
    <source>
        <dbReference type="Proteomes" id="UP001596203"/>
    </source>
</evidence>
<accession>A0ABW1K905</accession>
<dbReference type="InterPro" id="IPR007995">
    <property type="entry name" value="DUF742"/>
</dbReference>
<proteinExistence type="predicted"/>
<organism evidence="1 2">
    <name type="scientific">Plantactinospora solaniradicis</name>
    <dbReference type="NCBI Taxonomy" id="1723736"/>
    <lineage>
        <taxon>Bacteria</taxon>
        <taxon>Bacillati</taxon>
        <taxon>Actinomycetota</taxon>
        <taxon>Actinomycetes</taxon>
        <taxon>Micromonosporales</taxon>
        <taxon>Micromonosporaceae</taxon>
        <taxon>Plantactinospora</taxon>
    </lineage>
</organism>